<dbReference type="AlphaFoldDB" id="A0AAD7WY49"/>
<name>A0AAD7WY49_9TELE</name>
<comment type="caution">
    <text evidence="1">The sequence shown here is derived from an EMBL/GenBank/DDBJ whole genome shotgun (WGS) entry which is preliminary data.</text>
</comment>
<evidence type="ECO:0000313" key="2">
    <source>
        <dbReference type="Proteomes" id="UP001221898"/>
    </source>
</evidence>
<organism evidence="1 2">
    <name type="scientific">Aldrovandia affinis</name>
    <dbReference type="NCBI Taxonomy" id="143900"/>
    <lineage>
        <taxon>Eukaryota</taxon>
        <taxon>Metazoa</taxon>
        <taxon>Chordata</taxon>
        <taxon>Craniata</taxon>
        <taxon>Vertebrata</taxon>
        <taxon>Euteleostomi</taxon>
        <taxon>Actinopterygii</taxon>
        <taxon>Neopterygii</taxon>
        <taxon>Teleostei</taxon>
        <taxon>Notacanthiformes</taxon>
        <taxon>Halosauridae</taxon>
        <taxon>Aldrovandia</taxon>
    </lineage>
</organism>
<dbReference type="InterPro" id="IPR053234">
    <property type="entry name" value="RPM1_Interactor"/>
</dbReference>
<dbReference type="PANTHER" id="PTHR33443:SF30">
    <property type="entry name" value="SARCOSINE DEHYDROGENASE-2C PROTEIN"/>
    <property type="match status" value="1"/>
</dbReference>
<gene>
    <name evidence="1" type="ORF">AAFF_G00080090</name>
</gene>
<protein>
    <submittedName>
        <fullName evidence="1">Uncharacterized protein</fullName>
    </submittedName>
</protein>
<keyword evidence="2" id="KW-1185">Reference proteome</keyword>
<dbReference type="Proteomes" id="UP001221898">
    <property type="component" value="Unassembled WGS sequence"/>
</dbReference>
<dbReference type="EMBL" id="JAINUG010000015">
    <property type="protein sequence ID" value="KAJ8413502.1"/>
    <property type="molecule type" value="Genomic_DNA"/>
</dbReference>
<evidence type="ECO:0000313" key="1">
    <source>
        <dbReference type="EMBL" id="KAJ8413502.1"/>
    </source>
</evidence>
<proteinExistence type="predicted"/>
<reference evidence="1" key="1">
    <citation type="journal article" date="2023" name="Science">
        <title>Genome structures resolve the early diversification of teleost fishes.</title>
        <authorList>
            <person name="Parey E."/>
            <person name="Louis A."/>
            <person name="Montfort J."/>
            <person name="Bouchez O."/>
            <person name="Roques C."/>
            <person name="Iampietro C."/>
            <person name="Lluch J."/>
            <person name="Castinel A."/>
            <person name="Donnadieu C."/>
            <person name="Desvignes T."/>
            <person name="Floi Bucao C."/>
            <person name="Jouanno E."/>
            <person name="Wen M."/>
            <person name="Mejri S."/>
            <person name="Dirks R."/>
            <person name="Jansen H."/>
            <person name="Henkel C."/>
            <person name="Chen W.J."/>
            <person name="Zahm M."/>
            <person name="Cabau C."/>
            <person name="Klopp C."/>
            <person name="Thompson A.W."/>
            <person name="Robinson-Rechavi M."/>
            <person name="Braasch I."/>
            <person name="Lecointre G."/>
            <person name="Bobe J."/>
            <person name="Postlethwait J.H."/>
            <person name="Berthelot C."/>
            <person name="Roest Crollius H."/>
            <person name="Guiguen Y."/>
        </authorList>
    </citation>
    <scope>NUCLEOTIDE SEQUENCE</scope>
    <source>
        <strain evidence="1">NC1722</strain>
    </source>
</reference>
<sequence>MEQESIIIISDGEDDCTTVSLDDSSVFIVEACAKKGDNPTPEVNNTSEIVDEDLAVTFSTKATVMPHARYDCDAHPFSQTENDTSNPVENNNAFCEQCFCYICDKVASECKLWSTAGICHCNAHKRSVFWKDQRDKAILGYLHIFNFDLLEVDAELRLAESLLLKFEEVLKVEYGTFLKGVETELSNIINCGCYCHAANSFTAGCKKCKSRHVAVVFYNYTKVYNLVSEFLGNAEKQKPRTAAVMLLGAAKHFVVHTQPAGIPNTDLKAYVSDAVPLLLMRVTNILKNLMVVADFSAPFSKKLQMFFQSLPLPVKCRWLYNCLNVLQWDDTLLTAVLRGQNITGERILRGKREVLFESVVVVQARVEKLKEQGRYRELARYLKVVRSDNKMHLQSMRDQVPFFLCKAGDYHAALQSFFSSTSEMCCSACRLSPKEFAVYLKVLTTGKMPVGKDYFLSTEWETVKDANLPKTSEVIKCSLRIMNCNTAVYMDSEPWVNLISVACSAVMAEDGSLTCISFPVPDFEFQARTRDIATAILLDGPHIQIPKSLQNRFPDQALLMLVTQALVHRINQSGMINVLNVIMAFKANAWGLKWFYYGLCARPDTLQAFIHGLLEELYQEKLEQTYRKKELSDPTFMADFFFTYLLDSRPLLFSVNRPIINDLLSHWNEPDFPWQYYLRCLLQQYELELMPDKQRFLEMIRALSLDARPRGCSKTTYK</sequence>
<dbReference type="PANTHER" id="PTHR33443">
    <property type="entry name" value="ZGC:112980"/>
    <property type="match status" value="1"/>
</dbReference>
<accession>A0AAD7WY49</accession>